<dbReference type="Pfam" id="PF09848">
    <property type="entry name" value="SLFN-g3_helicase"/>
    <property type="match status" value="1"/>
</dbReference>
<dbReference type="Proteomes" id="UP000726136">
    <property type="component" value="Unassembled WGS sequence"/>
</dbReference>
<reference evidence="4 5" key="1">
    <citation type="journal article" date="2021" name="PeerJ">
        <title>Analysis of 44 Vibrio anguillarum genomes reveals high genetic diversity.</title>
        <authorList>
            <person name="Hansen M.J."/>
            <person name="Dalsgaard I."/>
        </authorList>
    </citation>
    <scope>NUCLEOTIDE SEQUENCE [LARGE SCALE GENOMIC DNA]</scope>
    <source>
        <strain evidence="3 5">040915-1/1B</strain>
        <strain evidence="2 4">17-16730-2A</strain>
    </source>
</reference>
<dbReference type="RefSeq" id="WP_115339590.1">
    <property type="nucleotide sequence ID" value="NZ_JAEOBB010000004.1"/>
</dbReference>
<organism evidence="2 4">
    <name type="scientific">Vibrio anguillarum</name>
    <name type="common">Listonella anguillarum</name>
    <dbReference type="NCBI Taxonomy" id="55601"/>
    <lineage>
        <taxon>Bacteria</taxon>
        <taxon>Pseudomonadati</taxon>
        <taxon>Pseudomonadota</taxon>
        <taxon>Gammaproteobacteria</taxon>
        <taxon>Vibrionales</taxon>
        <taxon>Vibrionaceae</taxon>
        <taxon>Vibrio</taxon>
    </lineage>
</organism>
<dbReference type="Proteomes" id="UP000722957">
    <property type="component" value="Unassembled WGS sequence"/>
</dbReference>
<proteinExistence type="predicted"/>
<gene>
    <name evidence="2" type="ORF">EAY07_22795</name>
    <name evidence="3" type="ORF">EAY46_28635</name>
</gene>
<sequence length="136" mass="15728">MYKFNALKADTKINNTELCELFGCSPQGGMRRAHKTNTLVIVSNHIKFIYDDRCQFDAACTEFSCQGLELSLALFNWGQDMVFRNGKLVVEDRRQYKHYTEGSYRVLLSRGRSGLVIKCDDQETFEYLKQCGMQVM</sequence>
<evidence type="ECO:0000313" key="4">
    <source>
        <dbReference type="Proteomes" id="UP000722957"/>
    </source>
</evidence>
<evidence type="ECO:0000259" key="1">
    <source>
        <dbReference type="Pfam" id="PF09848"/>
    </source>
</evidence>
<protein>
    <submittedName>
        <fullName evidence="2">DUF2075 domain-containing protein</fullName>
    </submittedName>
</protein>
<keyword evidence="5" id="KW-1185">Reference proteome</keyword>
<comment type="caution">
    <text evidence="2">The sequence shown here is derived from an EMBL/GenBank/DDBJ whole genome shotgun (WGS) entry which is preliminary data.</text>
</comment>
<feature type="domain" description="Schlafen group 3-like DNA/RNA helicase" evidence="1">
    <location>
        <begin position="51"/>
        <end position="121"/>
    </location>
</feature>
<dbReference type="InterPro" id="IPR018647">
    <property type="entry name" value="SLFN_3-like_DNA/RNA_helicase"/>
</dbReference>
<accession>A0ABD4KU34</accession>
<evidence type="ECO:0000313" key="5">
    <source>
        <dbReference type="Proteomes" id="UP000726136"/>
    </source>
</evidence>
<dbReference type="EMBL" id="RDPI01001255">
    <property type="protein sequence ID" value="MBF4376945.1"/>
    <property type="molecule type" value="Genomic_DNA"/>
</dbReference>
<evidence type="ECO:0000313" key="3">
    <source>
        <dbReference type="EMBL" id="MBF4376945.1"/>
    </source>
</evidence>
<name>A0ABD4KU34_VIBAN</name>
<evidence type="ECO:0000313" key="2">
    <source>
        <dbReference type="EMBL" id="MBF4274779.1"/>
    </source>
</evidence>
<dbReference type="AlphaFoldDB" id="A0ABD4KU34"/>
<dbReference type="EMBL" id="RDOM01000551">
    <property type="protein sequence ID" value="MBF4274779.1"/>
    <property type="molecule type" value="Genomic_DNA"/>
</dbReference>